<dbReference type="Gene3D" id="3.40.50.970">
    <property type="match status" value="1"/>
</dbReference>
<dbReference type="PANTHER" id="PTHR48084">
    <property type="entry name" value="2-OXOGLUTARATE OXIDOREDUCTASE SUBUNIT KORB-RELATED"/>
    <property type="match status" value="1"/>
</dbReference>
<evidence type="ECO:0000313" key="3">
    <source>
        <dbReference type="EMBL" id="TDY62963.1"/>
    </source>
</evidence>
<dbReference type="Pfam" id="PF02775">
    <property type="entry name" value="TPP_enzyme_C"/>
    <property type="match status" value="1"/>
</dbReference>
<dbReference type="PANTHER" id="PTHR48084:SF3">
    <property type="entry name" value="SUBUNIT OF PYRUVATE:FLAVODOXIN OXIDOREDUCTASE"/>
    <property type="match status" value="1"/>
</dbReference>
<dbReference type="OrthoDB" id="9775140at2"/>
<dbReference type="InterPro" id="IPR051457">
    <property type="entry name" value="2-oxoacid:Fd_oxidoreductase"/>
</dbReference>
<keyword evidence="4" id="KW-1185">Reference proteome</keyword>
<dbReference type="GO" id="GO:0030976">
    <property type="term" value="F:thiamine pyrophosphate binding"/>
    <property type="evidence" value="ECO:0007669"/>
    <property type="project" value="InterPro"/>
</dbReference>
<dbReference type="RefSeq" id="WP_133956640.1">
    <property type="nucleotide sequence ID" value="NZ_SORI01000003.1"/>
</dbReference>
<dbReference type="EMBL" id="SORI01000003">
    <property type="protein sequence ID" value="TDY62963.1"/>
    <property type="molecule type" value="Genomic_DNA"/>
</dbReference>
<evidence type="ECO:0000313" key="4">
    <source>
        <dbReference type="Proteomes" id="UP000295066"/>
    </source>
</evidence>
<accession>A0A4R8MB98</accession>
<reference evidence="3 4" key="1">
    <citation type="submission" date="2019-03" db="EMBL/GenBank/DDBJ databases">
        <title>Genomic Encyclopedia of Type Strains, Phase IV (KMG-IV): sequencing the most valuable type-strain genomes for metagenomic binning, comparative biology and taxonomic classification.</title>
        <authorList>
            <person name="Goeker M."/>
        </authorList>
    </citation>
    <scope>NUCLEOTIDE SEQUENCE [LARGE SCALE GENOMIC DNA]</scope>
    <source>
        <strain evidence="3 4">DSM 25964</strain>
    </source>
</reference>
<dbReference type="InterPro" id="IPR011766">
    <property type="entry name" value="TPP_enzyme_TPP-bd"/>
</dbReference>
<dbReference type="AlphaFoldDB" id="A0A4R8MB98"/>
<dbReference type="Proteomes" id="UP000295066">
    <property type="component" value="Unassembled WGS sequence"/>
</dbReference>
<dbReference type="GO" id="GO:0016625">
    <property type="term" value="F:oxidoreductase activity, acting on the aldehyde or oxo group of donors, iron-sulfur protein as acceptor"/>
    <property type="evidence" value="ECO:0007669"/>
    <property type="project" value="UniProtKB-ARBA"/>
</dbReference>
<dbReference type="InterPro" id="IPR029061">
    <property type="entry name" value="THDP-binding"/>
</dbReference>
<evidence type="ECO:0000256" key="1">
    <source>
        <dbReference type="ARBA" id="ARBA00023002"/>
    </source>
</evidence>
<organism evidence="3 4">
    <name type="scientific">Aminivibrio pyruvatiphilus</name>
    <dbReference type="NCBI Taxonomy" id="1005740"/>
    <lineage>
        <taxon>Bacteria</taxon>
        <taxon>Thermotogati</taxon>
        <taxon>Synergistota</taxon>
        <taxon>Synergistia</taxon>
        <taxon>Synergistales</taxon>
        <taxon>Aminobacteriaceae</taxon>
        <taxon>Aminivibrio</taxon>
    </lineage>
</organism>
<proteinExistence type="predicted"/>
<comment type="caution">
    <text evidence="3">The sequence shown here is derived from an EMBL/GenBank/DDBJ whole genome shotgun (WGS) entry which is preliminary data.</text>
</comment>
<keyword evidence="1" id="KW-0560">Oxidoreductase</keyword>
<gene>
    <name evidence="3" type="ORF">C8D99_103183</name>
</gene>
<name>A0A4R8MB98_9BACT</name>
<dbReference type="GO" id="GO:0045333">
    <property type="term" value="P:cellular respiration"/>
    <property type="evidence" value="ECO:0007669"/>
    <property type="project" value="UniProtKB-ARBA"/>
</dbReference>
<protein>
    <submittedName>
        <fullName evidence="3">2-oxoglutarate ferredoxin oxidoreductase subunit beta</fullName>
    </submittedName>
</protein>
<dbReference type="SUPFAM" id="SSF52518">
    <property type="entry name" value="Thiamin diphosphate-binding fold (THDP-binding)"/>
    <property type="match status" value="1"/>
</dbReference>
<feature type="domain" description="Thiamine pyrophosphate enzyme TPP-binding" evidence="2">
    <location>
        <begin position="58"/>
        <end position="208"/>
    </location>
</feature>
<sequence>MQKIYERPKSLTDRGLAYCPGCLHGVATRLIAELLDEMGQRTNTVAVLAVGCGTLGMFHFNTDVVVSPHGRTPAVATGAKRAAPGKLVFSYQGDGDLAAIGMAEIMHAANRGENFTVIFINNSTYGMTGGQMAPTTLVGQKATTAPLGRNPAESGYPMKMCEILSQLEAPKYIARFALDCPANILKAKKGIRKAFGMQMAGKGFTFVELLSNCPTNWGMPALECLDWMRENTLKVFPLGVFRDGEA</sequence>
<evidence type="ECO:0000259" key="2">
    <source>
        <dbReference type="Pfam" id="PF02775"/>
    </source>
</evidence>